<proteinExistence type="predicted"/>
<name>A2Q5Q0_MEDTR</name>
<organism evidence="2">
    <name type="scientific">Medicago truncatula</name>
    <name type="common">Barrel medic</name>
    <name type="synonym">Medicago tribuloides</name>
    <dbReference type="NCBI Taxonomy" id="3880"/>
    <lineage>
        <taxon>Eukaryota</taxon>
        <taxon>Viridiplantae</taxon>
        <taxon>Streptophyta</taxon>
        <taxon>Embryophyta</taxon>
        <taxon>Tracheophyta</taxon>
        <taxon>Spermatophyta</taxon>
        <taxon>Magnoliopsida</taxon>
        <taxon>eudicotyledons</taxon>
        <taxon>Gunneridae</taxon>
        <taxon>Pentapetalae</taxon>
        <taxon>rosids</taxon>
        <taxon>fabids</taxon>
        <taxon>Fabales</taxon>
        <taxon>Fabaceae</taxon>
        <taxon>Papilionoideae</taxon>
        <taxon>50 kb inversion clade</taxon>
        <taxon>NPAAA clade</taxon>
        <taxon>Hologalegina</taxon>
        <taxon>IRL clade</taxon>
        <taxon>Trifolieae</taxon>
        <taxon>Medicago</taxon>
    </lineage>
</organism>
<protein>
    <submittedName>
        <fullName evidence="2">Uncharacterized protein</fullName>
    </submittedName>
</protein>
<accession>A2Q5Q0</accession>
<sequence length="65" mass="7512">MAESNLVYRSCSSSSSSSSPLGYEIQRIRELIEEPIRMKDFNGFLHPFVKRKKFGNTFFLEGNFS</sequence>
<dbReference type="AlphaFoldDB" id="A2Q5Q0"/>
<evidence type="ECO:0000313" key="2">
    <source>
        <dbReference type="EMBL" id="ABN09812.1"/>
    </source>
</evidence>
<feature type="region of interest" description="Disordered" evidence="1">
    <location>
        <begin position="1"/>
        <end position="20"/>
    </location>
</feature>
<gene>
    <name evidence="2" type="ORF">MtrDRAFT_AC167711g5v2</name>
</gene>
<feature type="compositionally biased region" description="Low complexity" evidence="1">
    <location>
        <begin position="10"/>
        <end position="19"/>
    </location>
</feature>
<dbReference type="EMBL" id="AC167711">
    <property type="protein sequence ID" value="ABN09812.1"/>
    <property type="molecule type" value="Genomic_DNA"/>
</dbReference>
<reference evidence="2" key="2">
    <citation type="submission" date="2007-03" db="EMBL/GenBank/DDBJ databases">
        <authorList>
            <consortium name="The International Medicago Genome Annotation Group"/>
        </authorList>
    </citation>
    <scope>NUCLEOTIDE SEQUENCE</scope>
</reference>
<reference evidence="2" key="1">
    <citation type="submission" date="2005-09" db="EMBL/GenBank/DDBJ databases">
        <authorList>
            <person name="Town C.D."/>
        </authorList>
    </citation>
    <scope>NUCLEOTIDE SEQUENCE</scope>
</reference>
<evidence type="ECO:0000256" key="1">
    <source>
        <dbReference type="SAM" id="MobiDB-lite"/>
    </source>
</evidence>